<reference evidence="1" key="1">
    <citation type="submission" date="2023-08" db="EMBL/GenBank/DDBJ databases">
        <title>Reference Genome Resource for the Citrus Pathogen Phytophthora citrophthora.</title>
        <authorList>
            <person name="Moller H."/>
            <person name="Coetzee B."/>
            <person name="Rose L.J."/>
            <person name="Van Niekerk J.M."/>
        </authorList>
    </citation>
    <scope>NUCLEOTIDE SEQUENCE</scope>
    <source>
        <strain evidence="1">STE-U-9442</strain>
    </source>
</reference>
<dbReference type="AlphaFoldDB" id="A0AAD9LPS7"/>
<protein>
    <submittedName>
        <fullName evidence="1">Uncharacterized protein</fullName>
    </submittedName>
</protein>
<accession>A0AAD9LPS7</accession>
<keyword evidence="2" id="KW-1185">Reference proteome</keyword>
<evidence type="ECO:0000313" key="1">
    <source>
        <dbReference type="EMBL" id="KAK1942997.1"/>
    </source>
</evidence>
<organism evidence="1 2">
    <name type="scientific">Phytophthora citrophthora</name>
    <dbReference type="NCBI Taxonomy" id="4793"/>
    <lineage>
        <taxon>Eukaryota</taxon>
        <taxon>Sar</taxon>
        <taxon>Stramenopiles</taxon>
        <taxon>Oomycota</taxon>
        <taxon>Peronosporomycetes</taxon>
        <taxon>Peronosporales</taxon>
        <taxon>Peronosporaceae</taxon>
        <taxon>Phytophthora</taxon>
    </lineage>
</organism>
<name>A0AAD9LPS7_9STRA</name>
<dbReference type="Proteomes" id="UP001259832">
    <property type="component" value="Unassembled WGS sequence"/>
</dbReference>
<evidence type="ECO:0000313" key="2">
    <source>
        <dbReference type="Proteomes" id="UP001259832"/>
    </source>
</evidence>
<comment type="caution">
    <text evidence="1">The sequence shown here is derived from an EMBL/GenBank/DDBJ whole genome shotgun (WGS) entry which is preliminary data.</text>
</comment>
<dbReference type="EMBL" id="JASMQC010000008">
    <property type="protein sequence ID" value="KAK1942997.1"/>
    <property type="molecule type" value="Genomic_DNA"/>
</dbReference>
<sequence length="141" mass="16138">MRYRLLKCSSSPCEEASGEACSWRGKTLAYLKTGVQSIFDFGEQTSSVSSLKKKRLTPVQKDFCREMATHHLRPLRIRNALARKFDTPLEAVPSLSTVQNVVNYYSRKYLDNHDRLDTIKAWVHSHAFNGSETLHQPFTFG</sequence>
<proteinExistence type="predicted"/>
<gene>
    <name evidence="1" type="ORF">P3T76_005634</name>
</gene>